<reference evidence="2 3" key="1">
    <citation type="submission" date="2016-04" db="EMBL/GenBank/DDBJ databases">
        <title>Genome analyses suggest a sexual origin of heterokaryosis in a supposedly ancient asexual fungus.</title>
        <authorList>
            <person name="Ropars J."/>
            <person name="Sedzielewska K."/>
            <person name="Noel J."/>
            <person name="Charron P."/>
            <person name="Farinelli L."/>
            <person name="Marton T."/>
            <person name="Kruger M."/>
            <person name="Pelin A."/>
            <person name="Brachmann A."/>
            <person name="Corradi N."/>
        </authorList>
    </citation>
    <scope>NUCLEOTIDE SEQUENCE [LARGE SCALE GENOMIC DNA]</scope>
    <source>
        <strain evidence="2 3">C2</strain>
    </source>
</reference>
<feature type="region of interest" description="Disordered" evidence="1">
    <location>
        <begin position="26"/>
        <end position="49"/>
    </location>
</feature>
<proteinExistence type="predicted"/>
<evidence type="ECO:0000313" key="3">
    <source>
        <dbReference type="Proteomes" id="UP000233469"/>
    </source>
</evidence>
<gene>
    <name evidence="2" type="ORF">RhiirC2_787683</name>
</gene>
<accession>A0A2N1MRP8</accession>
<reference evidence="2 3" key="2">
    <citation type="submission" date="2017-10" db="EMBL/GenBank/DDBJ databases">
        <title>Extensive intraspecific genome diversity in a model arbuscular mycorrhizal fungus.</title>
        <authorList>
            <person name="Chen E.C.H."/>
            <person name="Morin E."/>
            <person name="Baudet D."/>
            <person name="Noel J."/>
            <person name="Ndikumana S."/>
            <person name="Charron P."/>
            <person name="St-Onge C."/>
            <person name="Giorgi J."/>
            <person name="Grigoriev I.V."/>
            <person name="Roux C."/>
            <person name="Martin F.M."/>
            <person name="Corradi N."/>
        </authorList>
    </citation>
    <scope>NUCLEOTIDE SEQUENCE [LARGE SCALE GENOMIC DNA]</scope>
    <source>
        <strain evidence="2 3">C2</strain>
    </source>
</reference>
<feature type="compositionally biased region" description="Low complexity" evidence="1">
    <location>
        <begin position="26"/>
        <end position="36"/>
    </location>
</feature>
<comment type="caution">
    <text evidence="2">The sequence shown here is derived from an EMBL/GenBank/DDBJ whole genome shotgun (WGS) entry which is preliminary data.</text>
</comment>
<dbReference type="VEuPathDB" id="FungiDB:FUN_020829"/>
<dbReference type="VEuPathDB" id="FungiDB:RhiirA1_403342"/>
<dbReference type="AlphaFoldDB" id="A0A2N1MRP8"/>
<name>A0A2N1MRP8_9GLOM</name>
<sequence length="212" mass="24805">MNNKLTKLVTQVRNIALNISSSFSFNNKQKNQQNSQKKSKNPENITKTDSYINKDDIHLNQNLDNIDNLQEKHLQQIDFLHICETNNERDNNFSLAQSKAHIRYEAPSNSNNSPFKIFYIINNPNENKTGGGSTLIMTQQLHNHLESTTLLIKGRYIYTTFNFKNKTKIFIHSIYLPNLELKHKELYKNIIIELFTTTTNKTKSRDFIIRRS</sequence>
<protein>
    <submittedName>
        <fullName evidence="2">Uncharacterized protein</fullName>
    </submittedName>
</protein>
<evidence type="ECO:0000313" key="2">
    <source>
        <dbReference type="EMBL" id="PKK64312.1"/>
    </source>
</evidence>
<evidence type="ECO:0000256" key="1">
    <source>
        <dbReference type="SAM" id="MobiDB-lite"/>
    </source>
</evidence>
<dbReference type="Proteomes" id="UP000233469">
    <property type="component" value="Unassembled WGS sequence"/>
</dbReference>
<dbReference type="VEuPathDB" id="FungiDB:FUN_011802"/>
<dbReference type="EMBL" id="LLXL01001468">
    <property type="protein sequence ID" value="PKK64312.1"/>
    <property type="molecule type" value="Genomic_DNA"/>
</dbReference>
<organism evidence="2 3">
    <name type="scientific">Rhizophagus irregularis</name>
    <dbReference type="NCBI Taxonomy" id="588596"/>
    <lineage>
        <taxon>Eukaryota</taxon>
        <taxon>Fungi</taxon>
        <taxon>Fungi incertae sedis</taxon>
        <taxon>Mucoromycota</taxon>
        <taxon>Glomeromycotina</taxon>
        <taxon>Glomeromycetes</taxon>
        <taxon>Glomerales</taxon>
        <taxon>Glomeraceae</taxon>
        <taxon>Rhizophagus</taxon>
    </lineage>
</organism>